<accession>A0ABQ2GML2</accession>
<proteinExistence type="inferred from homology"/>
<dbReference type="InterPro" id="IPR000683">
    <property type="entry name" value="Gfo/Idh/MocA-like_OxRdtase_N"/>
</dbReference>
<dbReference type="RefSeq" id="WP_188865231.1">
    <property type="nucleotide sequence ID" value="NZ_BMNW01000002.1"/>
</dbReference>
<evidence type="ECO:0000313" key="6">
    <source>
        <dbReference type="Proteomes" id="UP000616499"/>
    </source>
</evidence>
<evidence type="ECO:0000259" key="3">
    <source>
        <dbReference type="Pfam" id="PF01408"/>
    </source>
</evidence>
<comment type="caution">
    <text evidence="5">The sequence shown here is derived from an EMBL/GenBank/DDBJ whole genome shotgun (WGS) entry which is preliminary data.</text>
</comment>
<dbReference type="InterPro" id="IPR036291">
    <property type="entry name" value="NAD(P)-bd_dom_sf"/>
</dbReference>
<evidence type="ECO:0000259" key="4">
    <source>
        <dbReference type="Pfam" id="PF02894"/>
    </source>
</evidence>
<dbReference type="SUPFAM" id="SSF51735">
    <property type="entry name" value="NAD(P)-binding Rossmann-fold domains"/>
    <property type="match status" value="1"/>
</dbReference>
<evidence type="ECO:0000313" key="5">
    <source>
        <dbReference type="EMBL" id="GGM02587.1"/>
    </source>
</evidence>
<name>A0ABQ2GML2_9PSED</name>
<dbReference type="Proteomes" id="UP000616499">
    <property type="component" value="Unassembled WGS sequence"/>
</dbReference>
<organism evidence="5 6">
    <name type="scientific">Pseudomonas asuensis</name>
    <dbReference type="NCBI Taxonomy" id="1825787"/>
    <lineage>
        <taxon>Bacteria</taxon>
        <taxon>Pseudomonadati</taxon>
        <taxon>Pseudomonadota</taxon>
        <taxon>Gammaproteobacteria</taxon>
        <taxon>Pseudomonadales</taxon>
        <taxon>Pseudomonadaceae</taxon>
        <taxon>Pseudomonas</taxon>
    </lineage>
</organism>
<dbReference type="InterPro" id="IPR051317">
    <property type="entry name" value="Gfo/Idh/MocA_oxidoreduct"/>
</dbReference>
<dbReference type="EMBL" id="BMNW01000002">
    <property type="protein sequence ID" value="GGM02587.1"/>
    <property type="molecule type" value="Genomic_DNA"/>
</dbReference>
<keyword evidence="6" id="KW-1185">Reference proteome</keyword>
<keyword evidence="2" id="KW-0560">Oxidoreductase</keyword>
<feature type="domain" description="Gfo/Idh/MocA-like oxidoreductase N-terminal" evidence="3">
    <location>
        <begin position="5"/>
        <end position="120"/>
    </location>
</feature>
<evidence type="ECO:0000256" key="1">
    <source>
        <dbReference type="ARBA" id="ARBA00010928"/>
    </source>
</evidence>
<feature type="domain" description="Gfo/Idh/MocA-like oxidoreductase C-terminal" evidence="4">
    <location>
        <begin position="136"/>
        <end position="338"/>
    </location>
</feature>
<dbReference type="Pfam" id="PF02894">
    <property type="entry name" value="GFO_IDH_MocA_C"/>
    <property type="match status" value="1"/>
</dbReference>
<dbReference type="PANTHER" id="PTHR43708:SF5">
    <property type="entry name" value="CONSERVED EXPRESSED OXIDOREDUCTASE (EUROFUNG)-RELATED"/>
    <property type="match status" value="1"/>
</dbReference>
<sequence>MDTQLRVALIGYGFVGEIFHAPLIESVNGLRLTHIASRQIDKVRTQRPGVTLIDDYHAAVAHPDVDLVVLATPNDTHAALAELALRAGKHVVVDKPFTLTLREARQLAGIAQEEQKVLSVFQNRRWDSDFLGAQDVITSGRLGEIAVYESRIERFRPEVRTRWRESDGPGSGLWYDLGPHLADQALCLFGLPERVTAQLVKQRQGALADDWFHVVLDYGRTQAILQAGMLSAGGSPRFLIQGTQASWLKRGADRQEDALRQGVLPGSMNWGADEDPGQLFNAEGIKETIPVPAGDHRRYYQAVVQALRGKAKNPVTPSQACSLMAVIEAAQHSAKNGISVVPDFSEAERNAWH</sequence>
<dbReference type="PANTHER" id="PTHR43708">
    <property type="entry name" value="CONSERVED EXPRESSED OXIDOREDUCTASE (EUROFUNG)"/>
    <property type="match status" value="1"/>
</dbReference>
<protein>
    <recommendedName>
        <fullName evidence="7">Oxidoreductase</fullName>
    </recommendedName>
</protein>
<comment type="similarity">
    <text evidence="1">Belongs to the Gfo/Idh/MocA family.</text>
</comment>
<evidence type="ECO:0000256" key="2">
    <source>
        <dbReference type="ARBA" id="ARBA00023002"/>
    </source>
</evidence>
<evidence type="ECO:0008006" key="7">
    <source>
        <dbReference type="Google" id="ProtNLM"/>
    </source>
</evidence>
<dbReference type="Gene3D" id="3.40.50.720">
    <property type="entry name" value="NAD(P)-binding Rossmann-like Domain"/>
    <property type="match status" value="1"/>
</dbReference>
<dbReference type="NCBIfam" id="NF008607">
    <property type="entry name" value="PRK11579.1"/>
    <property type="match status" value="1"/>
</dbReference>
<dbReference type="Pfam" id="PF01408">
    <property type="entry name" value="GFO_IDH_MocA"/>
    <property type="match status" value="1"/>
</dbReference>
<reference evidence="6" key="1">
    <citation type="journal article" date="2019" name="Int. J. Syst. Evol. Microbiol.">
        <title>The Global Catalogue of Microorganisms (GCM) 10K type strain sequencing project: providing services to taxonomists for standard genome sequencing and annotation.</title>
        <authorList>
            <consortium name="The Broad Institute Genomics Platform"/>
            <consortium name="The Broad Institute Genome Sequencing Center for Infectious Disease"/>
            <person name="Wu L."/>
            <person name="Ma J."/>
        </authorList>
    </citation>
    <scope>NUCLEOTIDE SEQUENCE [LARGE SCALE GENOMIC DNA]</scope>
    <source>
        <strain evidence="6">JCM 13501</strain>
    </source>
</reference>
<gene>
    <name evidence="5" type="ORF">GCM10009425_12370</name>
</gene>
<dbReference type="InterPro" id="IPR004104">
    <property type="entry name" value="Gfo/Idh/MocA-like_OxRdtase_C"/>
</dbReference>
<dbReference type="Gene3D" id="3.30.360.10">
    <property type="entry name" value="Dihydrodipicolinate Reductase, domain 2"/>
    <property type="match status" value="1"/>
</dbReference>